<sequence length="37" mass="4159">MLYVHSEFSFVGISHAFLYGSVISILQIEKLKDSLDA</sequence>
<protein>
    <submittedName>
        <fullName evidence="1">Uncharacterized protein</fullName>
    </submittedName>
</protein>
<proteinExistence type="predicted"/>
<dbReference type="EMBL" id="CABWKZ010000008">
    <property type="protein sequence ID" value="VXA54381.1"/>
    <property type="molecule type" value="Genomic_DNA"/>
</dbReference>
<evidence type="ECO:0000313" key="2">
    <source>
        <dbReference type="Proteomes" id="UP000430404"/>
    </source>
</evidence>
<dbReference type="AlphaFoldDB" id="A0A653K3K5"/>
<dbReference type="Proteomes" id="UP000430404">
    <property type="component" value="Unassembled WGS sequence"/>
</dbReference>
<evidence type="ECO:0000313" key="1">
    <source>
        <dbReference type="EMBL" id="VXA54381.1"/>
    </source>
</evidence>
<reference evidence="1 2" key="1">
    <citation type="submission" date="2019-10" db="EMBL/GenBank/DDBJ databases">
        <authorList>
            <person name="Karimi E."/>
        </authorList>
    </citation>
    <scope>NUCLEOTIDE SEQUENCE [LARGE SCALE GENOMIC DNA]</scope>
    <source>
        <strain evidence="1">Acinetobacter sp. 8BE</strain>
    </source>
</reference>
<organism evidence="1 2">
    <name type="scientific">Acinetobacter proteolyticus</name>
    <dbReference type="NCBI Taxonomy" id="1776741"/>
    <lineage>
        <taxon>Bacteria</taxon>
        <taxon>Pseudomonadati</taxon>
        <taxon>Pseudomonadota</taxon>
        <taxon>Gammaproteobacteria</taxon>
        <taxon>Moraxellales</taxon>
        <taxon>Moraxellaceae</taxon>
        <taxon>Acinetobacter</taxon>
    </lineage>
</organism>
<gene>
    <name evidence="1" type="ORF">ACI8B_160025</name>
</gene>
<name>A0A653K3K5_9GAMM</name>
<accession>A0A653K3K5</accession>